<evidence type="ECO:0000313" key="1">
    <source>
        <dbReference type="EMBL" id="KAJ2926854.1"/>
    </source>
</evidence>
<name>A0A9W8J3N7_9AGAR</name>
<keyword evidence="2" id="KW-1185">Reference proteome</keyword>
<reference evidence="1" key="1">
    <citation type="submission" date="2022-06" db="EMBL/GenBank/DDBJ databases">
        <title>Genome Sequence of Candolleomyces eurysporus.</title>
        <authorList>
            <person name="Buettner E."/>
        </authorList>
    </citation>
    <scope>NUCLEOTIDE SEQUENCE</scope>
    <source>
        <strain evidence="1">VTCC 930004</strain>
    </source>
</reference>
<dbReference type="OrthoDB" id="3069111at2759"/>
<accession>A0A9W8J3N7</accession>
<proteinExistence type="predicted"/>
<dbReference type="AlphaFoldDB" id="A0A9W8J3N7"/>
<feature type="non-terminal residue" evidence="1">
    <location>
        <position position="1"/>
    </location>
</feature>
<dbReference type="EMBL" id="JANBPK010001044">
    <property type="protein sequence ID" value="KAJ2926854.1"/>
    <property type="molecule type" value="Genomic_DNA"/>
</dbReference>
<protein>
    <submittedName>
        <fullName evidence="1">Uncharacterized protein</fullName>
    </submittedName>
</protein>
<sequence>MKAGPLDMRRSFSAISGGADLATARIDLITKLKAGTFGLVVVDGELMLGEVLTVYERGGGKAAKHSWVSETTSIGSVSYMPVKLWQQIPGGPDQCVFRSIWHPSIINLPRFNHLKLSQFLLLLPAHVLRNLPNAMIELDRQFFEAVLLKYFTQKPAITKAVKDLVARRRSKKGKGSQVARKA</sequence>
<evidence type="ECO:0000313" key="2">
    <source>
        <dbReference type="Proteomes" id="UP001140091"/>
    </source>
</evidence>
<gene>
    <name evidence="1" type="ORF">H1R20_g10233</name>
</gene>
<organism evidence="1 2">
    <name type="scientific">Candolleomyces eurysporus</name>
    <dbReference type="NCBI Taxonomy" id="2828524"/>
    <lineage>
        <taxon>Eukaryota</taxon>
        <taxon>Fungi</taxon>
        <taxon>Dikarya</taxon>
        <taxon>Basidiomycota</taxon>
        <taxon>Agaricomycotina</taxon>
        <taxon>Agaricomycetes</taxon>
        <taxon>Agaricomycetidae</taxon>
        <taxon>Agaricales</taxon>
        <taxon>Agaricineae</taxon>
        <taxon>Psathyrellaceae</taxon>
        <taxon>Candolleomyces</taxon>
    </lineage>
</organism>
<comment type="caution">
    <text evidence="1">The sequence shown here is derived from an EMBL/GenBank/DDBJ whole genome shotgun (WGS) entry which is preliminary data.</text>
</comment>
<dbReference type="Proteomes" id="UP001140091">
    <property type="component" value="Unassembled WGS sequence"/>
</dbReference>